<reference evidence="3" key="2">
    <citation type="submission" date="2015-01" db="EMBL/GenBank/DDBJ databases">
        <title>Evolutionary Origins and Diversification of the Mycorrhizal Mutualists.</title>
        <authorList>
            <consortium name="DOE Joint Genome Institute"/>
            <consortium name="Mycorrhizal Genomics Consortium"/>
            <person name="Kohler A."/>
            <person name="Kuo A."/>
            <person name="Nagy L.G."/>
            <person name="Floudas D."/>
            <person name="Copeland A."/>
            <person name="Barry K.W."/>
            <person name="Cichocki N."/>
            <person name="Veneault-Fourrey C."/>
            <person name="LaButti K."/>
            <person name="Lindquist E.A."/>
            <person name="Lipzen A."/>
            <person name="Lundell T."/>
            <person name="Morin E."/>
            <person name="Murat C."/>
            <person name="Riley R."/>
            <person name="Ohm R."/>
            <person name="Sun H."/>
            <person name="Tunlid A."/>
            <person name="Henrissat B."/>
            <person name="Grigoriev I.V."/>
            <person name="Hibbett D.S."/>
            <person name="Martin F."/>
        </authorList>
    </citation>
    <scope>NUCLEOTIDE SEQUENCE [LARGE SCALE GENOMIC DNA]</scope>
    <source>
        <strain evidence="2 3">441</strain>
    </source>
</reference>
<reference evidence="1" key="3">
    <citation type="submission" date="2015-02" db="EMBL/GenBank/DDBJ databases">
        <title>Evolutionary Origins and Diversification of the Mycorrhizal Mutualists.</title>
        <authorList>
            <consortium name="DOE Joint Genome Institute"/>
            <consortium name="Mycorrhizal Genomics Consortium"/>
            <person name="Kohler A."/>
            <person name="Kuo A."/>
            <person name="Nagy L.G."/>
            <person name="Floudas D."/>
            <person name="Copeland A."/>
            <person name="Barry K.W."/>
            <person name="Cichocki N."/>
            <person name="Veneault-Fourrey C."/>
            <person name="LaButti K."/>
            <person name="Lindquist E.A."/>
            <person name="Lipzen A."/>
            <person name="Lundell T."/>
            <person name="Morin E."/>
            <person name="Murat C."/>
            <person name="Riley R."/>
            <person name="Ohm R."/>
            <person name="Sun H."/>
            <person name="Tunlid A."/>
            <person name="Henrissat B."/>
            <person name="Grigoriev I.V."/>
            <person name="Hibbett D.S."/>
            <person name="Martin F."/>
        </authorList>
    </citation>
    <scope>NUCLEOTIDE SEQUENCE</scope>
    <source>
        <strain evidence="1 3">441</strain>
    </source>
</reference>
<dbReference type="AlphaFoldDB" id="A0A0C9YQU1"/>
<dbReference type="EMBL" id="KN834041">
    <property type="protein sequence ID" value="KIK12854.1"/>
    <property type="molecule type" value="Genomic_DNA"/>
</dbReference>
<protein>
    <submittedName>
        <fullName evidence="1">Uncharacterized protein</fullName>
    </submittedName>
</protein>
<dbReference type="Proteomes" id="UP000054018">
    <property type="component" value="Unassembled WGS sequence"/>
</dbReference>
<dbReference type="HOGENOM" id="CLU_3129882_0_0_1"/>
<keyword evidence="3" id="KW-1185">Reference proteome</keyword>
<sequence>MDRSLHPLRRGKIRQDKRKMVEKSICRMSPYLWEYMAEAEVCLSTEDEGAATTVMQRPWLG</sequence>
<evidence type="ECO:0000313" key="2">
    <source>
        <dbReference type="EMBL" id="KIK12854.1"/>
    </source>
</evidence>
<gene>
    <name evidence="2" type="ORF">PISMIDRAFT_689130</name>
    <name evidence="1" type="ORF">PISMIDRAFT_689265</name>
</gene>
<accession>A0A0C9YQU1</accession>
<evidence type="ECO:0000313" key="3">
    <source>
        <dbReference type="Proteomes" id="UP000054018"/>
    </source>
</evidence>
<dbReference type="EMBL" id="KN834052">
    <property type="protein sequence ID" value="KIK12737.1"/>
    <property type="molecule type" value="Genomic_DNA"/>
</dbReference>
<proteinExistence type="predicted"/>
<evidence type="ECO:0000313" key="1">
    <source>
        <dbReference type="EMBL" id="KIK12737.1"/>
    </source>
</evidence>
<name>A0A0C9YQU1_9AGAM</name>
<organism evidence="1 3">
    <name type="scientific">Pisolithus microcarpus 441</name>
    <dbReference type="NCBI Taxonomy" id="765257"/>
    <lineage>
        <taxon>Eukaryota</taxon>
        <taxon>Fungi</taxon>
        <taxon>Dikarya</taxon>
        <taxon>Basidiomycota</taxon>
        <taxon>Agaricomycotina</taxon>
        <taxon>Agaricomycetes</taxon>
        <taxon>Agaricomycetidae</taxon>
        <taxon>Boletales</taxon>
        <taxon>Sclerodermatineae</taxon>
        <taxon>Pisolithaceae</taxon>
        <taxon>Pisolithus</taxon>
    </lineage>
</organism>
<reference evidence="1 3" key="1">
    <citation type="submission" date="2014-04" db="EMBL/GenBank/DDBJ databases">
        <authorList>
            <consortium name="DOE Joint Genome Institute"/>
            <person name="Kuo A."/>
            <person name="Kohler A."/>
            <person name="Costa M.D."/>
            <person name="Nagy L.G."/>
            <person name="Floudas D."/>
            <person name="Copeland A."/>
            <person name="Barry K.W."/>
            <person name="Cichocki N."/>
            <person name="Veneault-Fourrey C."/>
            <person name="LaButti K."/>
            <person name="Lindquist E.A."/>
            <person name="Lipzen A."/>
            <person name="Lundell T."/>
            <person name="Morin E."/>
            <person name="Murat C."/>
            <person name="Sun H."/>
            <person name="Tunlid A."/>
            <person name="Henrissat B."/>
            <person name="Grigoriev I.V."/>
            <person name="Hibbett D.S."/>
            <person name="Martin F."/>
            <person name="Nordberg H.P."/>
            <person name="Cantor M.N."/>
            <person name="Hua S.X."/>
        </authorList>
    </citation>
    <scope>NUCLEOTIDE SEQUENCE [LARGE SCALE GENOMIC DNA]</scope>
    <source>
        <strain evidence="1 3">441</strain>
    </source>
</reference>